<sequence length="119" mass="14112">MTNLLNTIEMDFEYNGVQFEGNWKHNAYTVELTHNGVTEEFDWKQGMGIEEDPNLNDILEGLLLDFRTDDNMIMDIYEDDEDEEKAVSLIDQLTKQKDKMLNLFTEYEIMQLEDVINEY</sequence>
<evidence type="ECO:0000313" key="1">
    <source>
        <dbReference type="EMBL" id="AVP40369.1"/>
    </source>
</evidence>
<organism evidence="1 2">
    <name type="scientific">Staphylococcus phage phiSA_BS1</name>
    <dbReference type="NCBI Taxonomy" id="2126734"/>
    <lineage>
        <taxon>Viruses</taxon>
        <taxon>Duplodnaviria</taxon>
        <taxon>Heunggongvirae</taxon>
        <taxon>Uroviricota</taxon>
        <taxon>Caudoviricetes</taxon>
        <taxon>Herelleviridae</taxon>
        <taxon>Twortvirinae</taxon>
        <taxon>Baoshanvirus</taxon>
        <taxon>Baoshanvirus BS1</taxon>
    </lineage>
</organism>
<dbReference type="EMBL" id="MH078572">
    <property type="protein sequence ID" value="AVP40369.1"/>
    <property type="molecule type" value="Genomic_DNA"/>
</dbReference>
<accession>A0A2P1MXR7</accession>
<name>A0A2P1MXR7_9CAUD</name>
<keyword evidence="2" id="KW-1185">Reference proteome</keyword>
<dbReference type="KEGG" id="vg:54990121"/>
<dbReference type="GeneID" id="54990121"/>
<protein>
    <submittedName>
        <fullName evidence="1">Uncharacterized protein</fullName>
    </submittedName>
</protein>
<dbReference type="RefSeq" id="YP_009799632.1">
    <property type="nucleotide sequence ID" value="NC_047945.1"/>
</dbReference>
<reference evidence="1 2" key="1">
    <citation type="submission" date="2018-03" db="EMBL/GenBank/DDBJ databases">
        <title>Isolation, the biological characteristics and genomics of two new strains of lysate Staphylococcus aureus phage.</title>
        <authorList>
            <person name="Jin X."/>
            <person name="Zhang C."/>
        </authorList>
    </citation>
    <scope>NUCLEOTIDE SEQUENCE [LARGE SCALE GENOMIC DNA]</scope>
</reference>
<evidence type="ECO:0000313" key="2">
    <source>
        <dbReference type="Proteomes" id="UP000241797"/>
    </source>
</evidence>
<dbReference type="Proteomes" id="UP000241797">
    <property type="component" value="Segment"/>
</dbReference>
<proteinExistence type="predicted"/>